<dbReference type="OrthoDB" id="9149263at2"/>
<dbReference type="RefSeq" id="WP_013546469.1">
    <property type="nucleotide sequence ID" value="NC_014933.1"/>
</dbReference>
<dbReference type="Proteomes" id="UP000008630">
    <property type="component" value="Chromosome"/>
</dbReference>
<dbReference type="eggNOG" id="ENOG5032W01">
    <property type="taxonomic scope" value="Bacteria"/>
</dbReference>
<organism evidence="1 2">
    <name type="scientific">Bacteroides helcogenes (strain ATCC 35417 / DSM 20613 / JCM 6297 / CCUG 15421 / P 36-108)</name>
    <dbReference type="NCBI Taxonomy" id="693979"/>
    <lineage>
        <taxon>Bacteria</taxon>
        <taxon>Pseudomonadati</taxon>
        <taxon>Bacteroidota</taxon>
        <taxon>Bacteroidia</taxon>
        <taxon>Bacteroidales</taxon>
        <taxon>Bacteroidaceae</taxon>
        <taxon>Bacteroides</taxon>
    </lineage>
</organism>
<dbReference type="PATRIC" id="fig|693979.3.peg.894"/>
<evidence type="ECO:0000313" key="2">
    <source>
        <dbReference type="Proteomes" id="UP000008630"/>
    </source>
</evidence>
<dbReference type="EC" id="3.1.21.4" evidence="1"/>
<sequence>MSSPYNGLNVEDWKSKTEELIKAHPLKEKIVPIVLKAWDDIFNSQMGSFKIGKDIFPSPQIMSFFLHELVAHYLSLEYPKEYKVGEAKKEKDVHNIINPQMGIEIKASSHPTQIFANRSYAQPSSSSEEKDKNGYYIGINFEKFSESNPKPQILQIRFGYLEHSDWIAQKAATGQQARLSTNADKNKLITIYKKCD</sequence>
<dbReference type="Pfam" id="PF09569">
    <property type="entry name" value="RE_ScaI"/>
    <property type="match status" value="1"/>
</dbReference>
<name>E6SPG6_BACT6</name>
<dbReference type="AlphaFoldDB" id="E6SPG6"/>
<dbReference type="GO" id="GO:0009036">
    <property type="term" value="F:type II site-specific deoxyribonuclease activity"/>
    <property type="evidence" value="ECO:0007669"/>
    <property type="project" value="UniProtKB-EC"/>
</dbReference>
<protein>
    <submittedName>
        <fullName evidence="1">Type II site-specific deoxyribonuclease</fullName>
        <ecNumber evidence="1">3.1.21.4</ecNumber>
    </submittedName>
</protein>
<dbReference type="REBASE" id="31559">
    <property type="entry name" value="Bhe36ORF839P"/>
</dbReference>
<proteinExistence type="predicted"/>
<evidence type="ECO:0000313" key="1">
    <source>
        <dbReference type="EMBL" id="ADV42855.1"/>
    </source>
</evidence>
<dbReference type="EMBL" id="CP002352">
    <property type="protein sequence ID" value="ADV42855.1"/>
    <property type="molecule type" value="Genomic_DNA"/>
</dbReference>
<dbReference type="KEGG" id="bhl:Bache_0838"/>
<accession>E6SPG6</accession>
<keyword evidence="2" id="KW-1185">Reference proteome</keyword>
<dbReference type="HOGENOM" id="CLU_097530_0_0_10"/>
<keyword evidence="1" id="KW-0378">Hydrolase</keyword>
<reference evidence="1 2" key="2">
    <citation type="journal article" date="2011" name="Stand. Genomic Sci.">
        <title>Complete genome sequence of Bacteroides helcogenes type strain (P 36-108).</title>
        <authorList>
            <person name="Pati A."/>
            <person name="Gronow S."/>
            <person name="Zeytun A."/>
            <person name="Lapidus A."/>
            <person name="Nolan M."/>
            <person name="Hammon N."/>
            <person name="Deshpande S."/>
            <person name="Cheng J.F."/>
            <person name="Tapia R."/>
            <person name="Han C."/>
            <person name="Goodwin L."/>
            <person name="Pitluck S."/>
            <person name="Liolios K."/>
            <person name="Pagani I."/>
            <person name="Ivanova N."/>
            <person name="Mavromatis K."/>
            <person name="Chen A."/>
            <person name="Palaniappan K."/>
            <person name="Land M."/>
            <person name="Hauser L."/>
            <person name="Chang Y.J."/>
            <person name="Jeffries C.D."/>
            <person name="Detter J.C."/>
            <person name="Brambilla E."/>
            <person name="Rohde M."/>
            <person name="Goker M."/>
            <person name="Woyke T."/>
            <person name="Bristow J."/>
            <person name="Eisen J.A."/>
            <person name="Markowitz V."/>
            <person name="Hugenholtz P."/>
            <person name="Kyrpides N.C."/>
            <person name="Klenk H.P."/>
            <person name="Lucas S."/>
        </authorList>
    </citation>
    <scope>NUCLEOTIDE SEQUENCE [LARGE SCALE GENOMIC DNA]</scope>
    <source>
        <strain evidence="2">ATCC 35417 / DSM 20613 / JCM 6297 / CCUG 15421 / P 36-108</strain>
    </source>
</reference>
<reference key="1">
    <citation type="submission" date="2010-11" db="EMBL/GenBank/DDBJ databases">
        <title>The complete genome of Bacteroides helcogenes P 36-108.</title>
        <authorList>
            <consortium name="US DOE Joint Genome Institute (JGI-PGF)"/>
            <person name="Lucas S."/>
            <person name="Copeland A."/>
            <person name="Lapidus A."/>
            <person name="Bruce D."/>
            <person name="Goodwin L."/>
            <person name="Pitluck S."/>
            <person name="Kyrpides N."/>
            <person name="Mavromatis K."/>
            <person name="Ivanova N."/>
            <person name="Zeytun A."/>
            <person name="Brettin T."/>
            <person name="Detter J.C."/>
            <person name="Tapia R."/>
            <person name="Han C."/>
            <person name="Land M."/>
            <person name="Hauser L."/>
            <person name="Markowitz V."/>
            <person name="Cheng J.-F."/>
            <person name="Hugenholtz P."/>
            <person name="Woyke T."/>
            <person name="Wu D."/>
            <person name="Gronow S."/>
            <person name="Wellnitz S."/>
            <person name="Brambilla E."/>
            <person name="Klenk H.-P."/>
            <person name="Eisen J.A."/>
        </authorList>
    </citation>
    <scope>NUCLEOTIDE SEQUENCE</scope>
    <source>
        <strain>P 36-108</strain>
    </source>
</reference>
<gene>
    <name evidence="1" type="ordered locus">Bache_0838</name>
</gene>
<dbReference type="InterPro" id="IPR019069">
    <property type="entry name" value="Restrct_endonuc_II_ScaI"/>
</dbReference>